<reference evidence="1" key="1">
    <citation type="journal article" date="2012" name="Science">
        <title>Fermentation, hydrogen, and sulfur metabolism in multiple uncultivated bacterial phyla.</title>
        <authorList>
            <person name="Wrighton K.C."/>
            <person name="Thomas B.C."/>
            <person name="Sharon I."/>
            <person name="Miller C.S."/>
            <person name="Castelle C.J."/>
            <person name="VerBerkmoes N.C."/>
            <person name="Wilkins M.J."/>
            <person name="Hettich R.L."/>
            <person name="Lipton M.S."/>
            <person name="Williams K.H."/>
            <person name="Long P.E."/>
            <person name="Banfield J.F."/>
        </authorList>
    </citation>
    <scope>NUCLEOTIDE SEQUENCE [LARGE SCALE GENOMIC DNA]</scope>
</reference>
<gene>
    <name evidence="1" type="ORF">ACD_49C00074G0032</name>
</gene>
<name>K2AD40_9BACT</name>
<protein>
    <submittedName>
        <fullName evidence="1">Uncharacterized protein</fullName>
    </submittedName>
</protein>
<comment type="caution">
    <text evidence="1">The sequence shown here is derived from an EMBL/GenBank/DDBJ whole genome shotgun (WGS) entry which is preliminary data.</text>
</comment>
<dbReference type="EMBL" id="AMFJ01021660">
    <property type="protein sequence ID" value="EKD65955.1"/>
    <property type="molecule type" value="Genomic_DNA"/>
</dbReference>
<evidence type="ECO:0000313" key="1">
    <source>
        <dbReference type="EMBL" id="EKD65955.1"/>
    </source>
</evidence>
<sequence>MQVAIKQDKIVEKYTSDTLTFEELQELQKIKKDILSWDFYTFNEVFDEV</sequence>
<accession>K2AD40</accession>
<proteinExistence type="predicted"/>
<organism evidence="1">
    <name type="scientific">uncultured bacterium</name>
    <name type="common">gcode 4</name>
    <dbReference type="NCBI Taxonomy" id="1234023"/>
    <lineage>
        <taxon>Bacteria</taxon>
        <taxon>environmental samples</taxon>
    </lineage>
</organism>
<dbReference type="AlphaFoldDB" id="K2AD40"/>